<dbReference type="OrthoDB" id="3263163at2759"/>
<protein>
    <submittedName>
        <fullName evidence="2">Uncharacterized protein</fullName>
    </submittedName>
</protein>
<reference evidence="2 3" key="1">
    <citation type="journal article" date="2016" name="Mol. Biol. Evol.">
        <title>Comparative Genomics of Early-Diverging Mushroom-Forming Fungi Provides Insights into the Origins of Lignocellulose Decay Capabilities.</title>
        <authorList>
            <person name="Nagy L.G."/>
            <person name="Riley R."/>
            <person name="Tritt A."/>
            <person name="Adam C."/>
            <person name="Daum C."/>
            <person name="Floudas D."/>
            <person name="Sun H."/>
            <person name="Yadav J.S."/>
            <person name="Pangilinan J."/>
            <person name="Larsson K.H."/>
            <person name="Matsuura K."/>
            <person name="Barry K."/>
            <person name="Labutti K."/>
            <person name="Kuo R."/>
            <person name="Ohm R.A."/>
            <person name="Bhattacharya S.S."/>
            <person name="Shirouzu T."/>
            <person name="Yoshinaga Y."/>
            <person name="Martin F.M."/>
            <person name="Grigoriev I.V."/>
            <person name="Hibbett D.S."/>
        </authorList>
    </citation>
    <scope>NUCLEOTIDE SEQUENCE [LARGE SCALE GENOMIC DNA]</scope>
    <source>
        <strain evidence="2 3">L-15889</strain>
    </source>
</reference>
<feature type="compositionally biased region" description="Polar residues" evidence="1">
    <location>
        <begin position="236"/>
        <end position="249"/>
    </location>
</feature>
<feature type="compositionally biased region" description="Polar residues" evidence="1">
    <location>
        <begin position="427"/>
        <end position="441"/>
    </location>
</feature>
<feature type="compositionally biased region" description="Polar residues" evidence="1">
    <location>
        <begin position="215"/>
        <end position="228"/>
    </location>
</feature>
<feature type="compositionally biased region" description="Low complexity" evidence="1">
    <location>
        <begin position="256"/>
        <end position="272"/>
    </location>
</feature>
<feature type="compositionally biased region" description="Low complexity" evidence="1">
    <location>
        <begin position="500"/>
        <end position="522"/>
    </location>
</feature>
<organism evidence="2 3">
    <name type="scientific">Daedalea quercina L-15889</name>
    <dbReference type="NCBI Taxonomy" id="1314783"/>
    <lineage>
        <taxon>Eukaryota</taxon>
        <taxon>Fungi</taxon>
        <taxon>Dikarya</taxon>
        <taxon>Basidiomycota</taxon>
        <taxon>Agaricomycotina</taxon>
        <taxon>Agaricomycetes</taxon>
        <taxon>Polyporales</taxon>
        <taxon>Fomitopsis</taxon>
    </lineage>
</organism>
<proteinExistence type="predicted"/>
<feature type="compositionally biased region" description="Basic residues" evidence="1">
    <location>
        <begin position="300"/>
        <end position="313"/>
    </location>
</feature>
<dbReference type="EMBL" id="KV429088">
    <property type="protein sequence ID" value="KZT66497.1"/>
    <property type="molecule type" value="Genomic_DNA"/>
</dbReference>
<feature type="region of interest" description="Disordered" evidence="1">
    <location>
        <begin position="630"/>
        <end position="649"/>
    </location>
</feature>
<feature type="region of interest" description="Disordered" evidence="1">
    <location>
        <begin position="215"/>
        <end position="369"/>
    </location>
</feature>
<feature type="region of interest" description="Disordered" evidence="1">
    <location>
        <begin position="499"/>
        <end position="525"/>
    </location>
</feature>
<evidence type="ECO:0000313" key="3">
    <source>
        <dbReference type="Proteomes" id="UP000076727"/>
    </source>
</evidence>
<gene>
    <name evidence="2" type="ORF">DAEQUDRAFT_714880</name>
</gene>
<evidence type="ECO:0000313" key="2">
    <source>
        <dbReference type="EMBL" id="KZT66497.1"/>
    </source>
</evidence>
<dbReference type="Proteomes" id="UP000076727">
    <property type="component" value="Unassembled WGS sequence"/>
</dbReference>
<feature type="compositionally biased region" description="Polar residues" evidence="1">
    <location>
        <begin position="348"/>
        <end position="365"/>
    </location>
</feature>
<keyword evidence="3" id="KW-1185">Reference proteome</keyword>
<name>A0A165N4E3_9APHY</name>
<sequence>MDPGTLFSSTATNTSGHAVSVLILVEDSQTMLGKWDDVRHRYLPALLHGLRVDNKTSPQFRIWWFTSSSTFEPKMTTVTTLADYNNPPNLDLGRQTDTLISTCTIRRCLNVYLASGKQGRINQHLVIIAASPLLTGSEGPGPVQVGIDPWVGTALALCQEEIHLHLIVGPANESRSFRDLFSRTRFAQTLSEIPPWFEVDTTRFSILISGRSLQHPQQATTTLRSSPASVPLLDTSPETSLSPVNTSPLASPVRHISPTSSRRSSISATSSTRPEDRPTQPTRSATDTLGLVTYLQRMHGLTKKRSYGAKQGKRSATLAEGHVPGRPILPRLDLSAPYPRPPVRSADSVMSQSGSSTAPPSQHSSPVMERASLDDRLRDMGSWQTLSPPFGSAAGQVPSSTTAALRSLEAMAPRLTEFHAADRPSVRTRSPTGRDTGRGTQLMQALALRDAVPADLSIQEMQAMPSASTAATGAADLPQRSRMLDRSLSFDHVSYHSMMQSGSQASSPLPSPSLTAPESSAESVEDQPFIVTPEYEALVTAHFEEAVRSGAMQASMTSSVSGTLSAAAVMTTGDLIAHGQEMQTSMYAGQQLGTQGITPQSTLPYDLSSWSTVLSHPTVAGEQWDPNRRYIQDPPQYGGPPTGAWHACQ</sequence>
<evidence type="ECO:0000256" key="1">
    <source>
        <dbReference type="SAM" id="MobiDB-lite"/>
    </source>
</evidence>
<dbReference type="AlphaFoldDB" id="A0A165N4E3"/>
<accession>A0A165N4E3</accession>
<feature type="region of interest" description="Disordered" evidence="1">
    <location>
        <begin position="417"/>
        <end position="441"/>
    </location>
</feature>